<dbReference type="Proteomes" id="UP001500929">
    <property type="component" value="Unassembled WGS sequence"/>
</dbReference>
<dbReference type="InterPro" id="IPR021122">
    <property type="entry name" value="RNA_ligase_dom_REL/Rnl2"/>
</dbReference>
<dbReference type="Pfam" id="PF09414">
    <property type="entry name" value="RNA_ligase"/>
    <property type="match status" value="1"/>
</dbReference>
<dbReference type="EMBL" id="BAAAQY010000003">
    <property type="protein sequence ID" value="GAA2230390.1"/>
    <property type="molecule type" value="Genomic_DNA"/>
</dbReference>
<evidence type="ECO:0000313" key="2">
    <source>
        <dbReference type="EMBL" id="GAA2230390.1"/>
    </source>
</evidence>
<proteinExistence type="predicted"/>
<feature type="domain" description="RNA ligase" evidence="1">
    <location>
        <begin position="19"/>
        <end position="200"/>
    </location>
</feature>
<gene>
    <name evidence="2" type="ORF">GCM10009851_13940</name>
</gene>
<accession>A0ABN3DGS5</accession>
<comment type="caution">
    <text evidence="2">The sequence shown here is derived from an EMBL/GenBank/DDBJ whole genome shotgun (WGS) entry which is preliminary data.</text>
</comment>
<evidence type="ECO:0000259" key="1">
    <source>
        <dbReference type="Pfam" id="PF09414"/>
    </source>
</evidence>
<sequence length="223" mass="24052">MSAITFEPWPKIPRLNRGILVTEKIDGTNAAVVIFRTGDLADEHGVTTFTAADNANILAVVPDGPDESFVVLAQSRTRFITPEADNYGFAAYVKANAEALVSTLGPGRHFGEWWGAGIQRRYGLSGKRFSLFNVDRWADVDLSAVPGLGTVPVLYRGPWNPREIDLAVLVLELVGSSAAPGFDRPEGVVVWHYASRTSYKVTVENDGAPKGEAAHAADEEKAA</sequence>
<reference evidence="2 3" key="1">
    <citation type="journal article" date="2019" name="Int. J. Syst. Evol. Microbiol.">
        <title>The Global Catalogue of Microorganisms (GCM) 10K type strain sequencing project: providing services to taxonomists for standard genome sequencing and annotation.</title>
        <authorList>
            <consortium name="The Broad Institute Genomics Platform"/>
            <consortium name="The Broad Institute Genome Sequencing Center for Infectious Disease"/>
            <person name="Wu L."/>
            <person name="Ma J."/>
        </authorList>
    </citation>
    <scope>NUCLEOTIDE SEQUENCE [LARGE SCALE GENOMIC DNA]</scope>
    <source>
        <strain evidence="2 3">JCM 16117</strain>
    </source>
</reference>
<organism evidence="2 3">
    <name type="scientific">Herbiconiux moechotypicola</name>
    <dbReference type="NCBI Taxonomy" id="637393"/>
    <lineage>
        <taxon>Bacteria</taxon>
        <taxon>Bacillati</taxon>
        <taxon>Actinomycetota</taxon>
        <taxon>Actinomycetes</taxon>
        <taxon>Micrococcales</taxon>
        <taxon>Microbacteriaceae</taxon>
        <taxon>Herbiconiux</taxon>
    </lineage>
</organism>
<name>A0ABN3DGS5_9MICO</name>
<dbReference type="SUPFAM" id="SSF56091">
    <property type="entry name" value="DNA ligase/mRNA capping enzyme, catalytic domain"/>
    <property type="match status" value="1"/>
</dbReference>
<dbReference type="RefSeq" id="WP_259478892.1">
    <property type="nucleotide sequence ID" value="NZ_BAAAQY010000003.1"/>
</dbReference>
<keyword evidence="3" id="KW-1185">Reference proteome</keyword>
<protein>
    <recommendedName>
        <fullName evidence="1">RNA ligase domain-containing protein</fullName>
    </recommendedName>
</protein>
<evidence type="ECO:0000313" key="3">
    <source>
        <dbReference type="Proteomes" id="UP001500929"/>
    </source>
</evidence>